<dbReference type="Gene3D" id="2.102.10.10">
    <property type="entry name" value="Rieske [2Fe-2S] iron-sulphur domain"/>
    <property type="match status" value="1"/>
</dbReference>
<dbReference type="AlphaFoldDB" id="A0A0N1GZS0"/>
<evidence type="ECO:0000256" key="6">
    <source>
        <dbReference type="ARBA" id="ARBA00014931"/>
    </source>
</evidence>
<organism evidence="15 16">
    <name type="scientific">Cyphellophora attinorum</name>
    <dbReference type="NCBI Taxonomy" id="1664694"/>
    <lineage>
        <taxon>Eukaryota</taxon>
        <taxon>Fungi</taxon>
        <taxon>Dikarya</taxon>
        <taxon>Ascomycota</taxon>
        <taxon>Pezizomycotina</taxon>
        <taxon>Eurotiomycetes</taxon>
        <taxon>Chaetothyriomycetidae</taxon>
        <taxon>Chaetothyriales</taxon>
        <taxon>Cyphellophoraceae</taxon>
        <taxon>Cyphellophora</taxon>
    </lineage>
</organism>
<dbReference type="InterPro" id="IPR015879">
    <property type="entry name" value="Ring_hydroxy_dOase_asu_C_dom"/>
</dbReference>
<keyword evidence="7" id="KW-0001">2Fe-2S</keyword>
<evidence type="ECO:0000256" key="7">
    <source>
        <dbReference type="ARBA" id="ARBA00022714"/>
    </source>
</evidence>
<dbReference type="GO" id="GO:0019133">
    <property type="term" value="F:choline monooxygenase activity"/>
    <property type="evidence" value="ECO:0007669"/>
    <property type="project" value="UniProtKB-EC"/>
</dbReference>
<dbReference type="UniPathway" id="UPA00529">
    <property type="reaction ID" value="UER00430"/>
</dbReference>
<dbReference type="VEuPathDB" id="FungiDB:AB675_10045"/>
<keyword evidence="8" id="KW-0479">Metal-binding</keyword>
<evidence type="ECO:0000256" key="3">
    <source>
        <dbReference type="ARBA" id="ARBA00004866"/>
    </source>
</evidence>
<dbReference type="CDD" id="cd03469">
    <property type="entry name" value="Rieske_RO_Alpha_N"/>
    <property type="match status" value="1"/>
</dbReference>
<dbReference type="InterPro" id="IPR017941">
    <property type="entry name" value="Rieske_2Fe-2S"/>
</dbReference>
<evidence type="ECO:0000256" key="11">
    <source>
        <dbReference type="ARBA" id="ARBA00023014"/>
    </source>
</evidence>
<comment type="cofactor">
    <cofactor evidence="1">
        <name>Fe cation</name>
        <dbReference type="ChEBI" id="CHEBI:24875"/>
    </cofactor>
</comment>
<evidence type="ECO:0000256" key="1">
    <source>
        <dbReference type="ARBA" id="ARBA00001962"/>
    </source>
</evidence>
<feature type="domain" description="Rieske" evidence="14">
    <location>
        <begin position="50"/>
        <end position="137"/>
    </location>
</feature>
<dbReference type="SUPFAM" id="SSF55961">
    <property type="entry name" value="Bet v1-like"/>
    <property type="match status" value="1"/>
</dbReference>
<name>A0A0N1GZS0_9EURO</name>
<dbReference type="PRINTS" id="PR00090">
    <property type="entry name" value="RNGDIOXGNASE"/>
</dbReference>
<comment type="pathway">
    <text evidence="3">Amine and polyamine biosynthesis; betaine biosynthesis via choline pathway; betaine aldehyde from choline (monooxygenase route): step 1/1.</text>
</comment>
<evidence type="ECO:0000256" key="10">
    <source>
        <dbReference type="ARBA" id="ARBA00023004"/>
    </source>
</evidence>
<evidence type="ECO:0000256" key="9">
    <source>
        <dbReference type="ARBA" id="ARBA00023002"/>
    </source>
</evidence>
<keyword evidence="11" id="KW-0411">Iron-sulfur</keyword>
<dbReference type="EC" id="1.14.15.7" evidence="5"/>
<evidence type="ECO:0000256" key="5">
    <source>
        <dbReference type="ARBA" id="ARBA00012763"/>
    </source>
</evidence>
<dbReference type="EMBL" id="LFJN01000029">
    <property type="protein sequence ID" value="KPI36670.1"/>
    <property type="molecule type" value="Genomic_DNA"/>
</dbReference>
<dbReference type="PROSITE" id="PS00570">
    <property type="entry name" value="RING_HYDROXYL_ALPHA"/>
    <property type="match status" value="1"/>
</dbReference>
<dbReference type="PANTHER" id="PTHR43756">
    <property type="entry name" value="CHOLINE MONOOXYGENASE, CHLOROPLASTIC"/>
    <property type="match status" value="1"/>
</dbReference>
<dbReference type="GO" id="GO:0051537">
    <property type="term" value="F:2 iron, 2 sulfur cluster binding"/>
    <property type="evidence" value="ECO:0007669"/>
    <property type="project" value="UniProtKB-KW"/>
</dbReference>
<keyword evidence="15" id="KW-0503">Monooxygenase</keyword>
<dbReference type="SUPFAM" id="SSF50022">
    <property type="entry name" value="ISP domain"/>
    <property type="match status" value="1"/>
</dbReference>
<dbReference type="InterPro" id="IPR001663">
    <property type="entry name" value="Rng_hydr_dOase-A"/>
</dbReference>
<proteinExistence type="inferred from homology"/>
<dbReference type="GO" id="GO:0005506">
    <property type="term" value="F:iron ion binding"/>
    <property type="evidence" value="ECO:0007669"/>
    <property type="project" value="InterPro"/>
</dbReference>
<evidence type="ECO:0000256" key="13">
    <source>
        <dbReference type="ARBA" id="ARBA00049097"/>
    </source>
</evidence>
<dbReference type="GeneID" id="28730666"/>
<evidence type="ECO:0000259" key="14">
    <source>
        <dbReference type="PROSITE" id="PS51296"/>
    </source>
</evidence>
<keyword evidence="9" id="KW-0560">Oxidoreductase</keyword>
<dbReference type="Pfam" id="PF00848">
    <property type="entry name" value="Ring_hydroxyl_A"/>
    <property type="match status" value="1"/>
</dbReference>
<comment type="similarity">
    <text evidence="4">Belongs to the choline monooxygenase family.</text>
</comment>
<keyword evidence="10" id="KW-0408">Iron</keyword>
<dbReference type="InterPro" id="IPR015881">
    <property type="entry name" value="ARHD_Rieske_2Fe_2S"/>
</dbReference>
<dbReference type="PROSITE" id="PS51296">
    <property type="entry name" value="RIESKE"/>
    <property type="match status" value="1"/>
</dbReference>
<dbReference type="Gene3D" id="3.90.380.10">
    <property type="entry name" value="Naphthalene 1,2-dioxygenase Alpha Subunit, Chain A, domain 1"/>
    <property type="match status" value="2"/>
</dbReference>
<comment type="catalytic activity">
    <reaction evidence="13">
        <text>choline + 2 reduced [2Fe-2S]-[ferredoxin] + O2 + 2 H(+) = betaine aldehyde hydrate + 2 oxidized [2Fe-2S]-[ferredoxin] + H2O</text>
        <dbReference type="Rhea" id="RHEA:17769"/>
        <dbReference type="Rhea" id="RHEA-COMP:10000"/>
        <dbReference type="Rhea" id="RHEA-COMP:10001"/>
        <dbReference type="ChEBI" id="CHEBI:15354"/>
        <dbReference type="ChEBI" id="CHEBI:15377"/>
        <dbReference type="ChEBI" id="CHEBI:15378"/>
        <dbReference type="ChEBI" id="CHEBI:15379"/>
        <dbReference type="ChEBI" id="CHEBI:15870"/>
        <dbReference type="ChEBI" id="CHEBI:33737"/>
        <dbReference type="ChEBI" id="CHEBI:33738"/>
        <dbReference type="EC" id="1.14.15.7"/>
    </reaction>
</comment>
<evidence type="ECO:0000256" key="12">
    <source>
        <dbReference type="ARBA" id="ARBA00023027"/>
    </source>
</evidence>
<gene>
    <name evidence="15" type="ORF">AB675_10045</name>
</gene>
<dbReference type="STRING" id="1664694.A0A0N1GZS0"/>
<dbReference type="InterPro" id="IPR036922">
    <property type="entry name" value="Rieske_2Fe-2S_sf"/>
</dbReference>
<comment type="function">
    <text evidence="2">Catalyzes the first step of the osmoprotectant glycine betaine synthesis.</text>
</comment>
<dbReference type="Proteomes" id="UP000038010">
    <property type="component" value="Unassembled WGS sequence"/>
</dbReference>
<evidence type="ECO:0000256" key="4">
    <source>
        <dbReference type="ARBA" id="ARBA00010848"/>
    </source>
</evidence>
<keyword evidence="16" id="KW-1185">Reference proteome</keyword>
<dbReference type="GO" id="GO:0019285">
    <property type="term" value="P:glycine betaine biosynthetic process from choline"/>
    <property type="evidence" value="ECO:0007669"/>
    <property type="project" value="UniProtKB-UniPathway"/>
</dbReference>
<protein>
    <recommendedName>
        <fullName evidence="6">Choline monooxygenase, chloroplastic</fullName>
        <ecNumber evidence="5">1.14.15.7</ecNumber>
    </recommendedName>
</protein>
<accession>A0A0N1GZS0</accession>
<evidence type="ECO:0000313" key="16">
    <source>
        <dbReference type="Proteomes" id="UP000038010"/>
    </source>
</evidence>
<reference evidence="15 16" key="1">
    <citation type="submission" date="2015-06" db="EMBL/GenBank/DDBJ databases">
        <title>Draft genome of the ant-associated black yeast Phialophora attae CBS 131958.</title>
        <authorList>
            <person name="Moreno L.F."/>
            <person name="Stielow B.J."/>
            <person name="de Hoog S."/>
            <person name="Vicente V.A."/>
            <person name="Weiss V.A."/>
            <person name="de Vries M."/>
            <person name="Cruz L.M."/>
            <person name="Souza E.M."/>
        </authorList>
    </citation>
    <scope>NUCLEOTIDE SEQUENCE [LARGE SCALE GENOMIC DNA]</scope>
    <source>
        <strain evidence="15 16">CBS 131958</strain>
    </source>
</reference>
<evidence type="ECO:0000256" key="8">
    <source>
        <dbReference type="ARBA" id="ARBA00022723"/>
    </source>
</evidence>
<evidence type="ECO:0000256" key="2">
    <source>
        <dbReference type="ARBA" id="ARBA00002149"/>
    </source>
</evidence>
<dbReference type="PANTHER" id="PTHR43756:SF5">
    <property type="entry name" value="CHOLINE MONOOXYGENASE, CHLOROPLASTIC"/>
    <property type="match status" value="1"/>
</dbReference>
<dbReference type="CDD" id="cd00680">
    <property type="entry name" value="RHO_alpha_C"/>
    <property type="match status" value="1"/>
</dbReference>
<dbReference type="OrthoDB" id="426882at2759"/>
<sequence>MAPAILNYFTSNATPAKSEREEPIRALPASWYNSKEMFDLEKRAIFSKKWQLITHKSRLPNPGDWIKFDITGYEFVLARDRKGTINGFHNICRHRAFPVIQGKEGNAKIFACKYHGWSYGLDGKLAKAPKYDELDNFDKSQNGLFKIHTRVDSNGFIWVNLDASENPEPWEVEFDGVDRQERLKQYNFDDYVLDHEYQMDGPYNWKILADNFNECYHCPTTHPDIPQLADIETLDTEGKLGTITHKSAQTEEQKRDGLAISSNYFFPNVSVSVLPHFIMLQRFLPTGPSSSSMHYQIFRNKHSPRESFELIANLYARVVSEDKALCELAQQNLNAGIFVNGELHPRLEKGPLYFQKVNREVIRKHYEMEKKLGREVWPARQVVGRTSVGGGVSVEDEELCEGLCSRGGSKAVEW</sequence>
<dbReference type="Pfam" id="PF00355">
    <property type="entry name" value="Rieske"/>
    <property type="match status" value="1"/>
</dbReference>
<evidence type="ECO:0000313" key="15">
    <source>
        <dbReference type="EMBL" id="KPI36670.1"/>
    </source>
</evidence>
<dbReference type="RefSeq" id="XP_017996633.1">
    <property type="nucleotide sequence ID" value="XM_018138786.1"/>
</dbReference>
<keyword evidence="12" id="KW-0520">NAD</keyword>
<comment type="caution">
    <text evidence="15">The sequence shown here is derived from an EMBL/GenBank/DDBJ whole genome shotgun (WGS) entry which is preliminary data.</text>
</comment>